<reference evidence="2 3" key="1">
    <citation type="submission" date="2006-02" db="EMBL/GenBank/DDBJ databases">
        <authorList>
            <person name="Waterbury J."/>
            <person name="Ferriera S."/>
            <person name="Johnson J."/>
            <person name="Kravitz S."/>
            <person name="Halpern A."/>
            <person name="Remington K."/>
            <person name="Beeson K."/>
            <person name="Tran B."/>
            <person name="Rogers Y.-H."/>
            <person name="Friedman R."/>
            <person name="Venter J.C."/>
        </authorList>
    </citation>
    <scope>NUCLEOTIDE SEQUENCE [LARGE SCALE GENOMIC DNA]</scope>
    <source>
        <strain evidence="2 3">Nb-231</strain>
    </source>
</reference>
<dbReference type="STRING" id="314278.NB231_08888"/>
<dbReference type="Pfam" id="PF13557">
    <property type="entry name" value="Phenol_MetA_deg"/>
    <property type="match status" value="1"/>
</dbReference>
<comment type="caution">
    <text evidence="2">The sequence shown here is derived from an EMBL/GenBank/DDBJ whole genome shotgun (WGS) entry which is preliminary data.</text>
</comment>
<sequence length="379" mass="41341">MFAVFSGVCAAQDSGYSSHEPQWFNWQLAQANTGQKQPQGAQRPVGQAPRKKKPVGQAPRKEKPVVPRVQTIPQLGGVLAPQGTLIVTPSLQLSTAQVNRFNFNGVSVLDTLLIGLINAEDTDRDLAEGALTFRLGVTNRFEVGVKVPYIYRRERSTLTLVSLDNNDPNAEEEQTRENAGLGDVEAYLHYQINGGLNGWPFFVANLRYKSTTGTGPFDVSRNAQGLPTELATGSGFHGVEPSLTILLPSDPAVYFANFGYLFNLQSNVGKTIGADDLSRRIGEVDPGDAFRMSFGMAYAMNQYTSFTLGYKNDYIFPTRTEINGQTFKSDRLIVGSFLLGFSYALSPRSQLAFNLEVGATADAPDVVLSFRAPFALGLF</sequence>
<evidence type="ECO:0000256" key="1">
    <source>
        <dbReference type="SAM" id="MobiDB-lite"/>
    </source>
</evidence>
<evidence type="ECO:0000313" key="3">
    <source>
        <dbReference type="Proteomes" id="UP000003374"/>
    </source>
</evidence>
<dbReference type="InterPro" id="IPR025737">
    <property type="entry name" value="FApF"/>
</dbReference>
<evidence type="ECO:0008006" key="4">
    <source>
        <dbReference type="Google" id="ProtNLM"/>
    </source>
</evidence>
<dbReference type="Proteomes" id="UP000003374">
    <property type="component" value="Unassembled WGS sequence"/>
</dbReference>
<dbReference type="HOGENOM" id="CLU_041778_0_1_6"/>
<keyword evidence="3" id="KW-1185">Reference proteome</keyword>
<feature type="compositionally biased region" description="Polar residues" evidence="1">
    <location>
        <begin position="31"/>
        <end position="40"/>
    </location>
</feature>
<dbReference type="EMBL" id="AAOF01000002">
    <property type="protein sequence ID" value="EAR22554.1"/>
    <property type="molecule type" value="Genomic_DNA"/>
</dbReference>
<accession>A4BMV5</accession>
<organism evidence="2 3">
    <name type="scientific">Nitrococcus mobilis Nb-231</name>
    <dbReference type="NCBI Taxonomy" id="314278"/>
    <lineage>
        <taxon>Bacteria</taxon>
        <taxon>Pseudomonadati</taxon>
        <taxon>Pseudomonadota</taxon>
        <taxon>Gammaproteobacteria</taxon>
        <taxon>Chromatiales</taxon>
        <taxon>Ectothiorhodospiraceae</taxon>
        <taxon>Nitrococcus</taxon>
    </lineage>
</organism>
<protein>
    <recommendedName>
        <fullName evidence="4">Transporter</fullName>
    </recommendedName>
</protein>
<dbReference type="AlphaFoldDB" id="A4BMV5"/>
<dbReference type="eggNOG" id="COG2885">
    <property type="taxonomic scope" value="Bacteria"/>
</dbReference>
<name>A4BMV5_9GAMM</name>
<feature type="region of interest" description="Disordered" evidence="1">
    <location>
        <begin position="31"/>
        <end position="66"/>
    </location>
</feature>
<gene>
    <name evidence="2" type="ORF">NB231_08888</name>
</gene>
<evidence type="ECO:0000313" key="2">
    <source>
        <dbReference type="EMBL" id="EAR22554.1"/>
    </source>
</evidence>
<proteinExistence type="predicted"/>